<evidence type="ECO:0000313" key="1">
    <source>
        <dbReference type="EMBL" id="CAL1536199.1"/>
    </source>
</evidence>
<dbReference type="AlphaFoldDB" id="A0AAV2HQM4"/>
<accession>A0AAV2HQM4</accession>
<sequence>MSALRTKAAASVWRNANLGHWNVTNVTVTNSPFWCSKFTIPGLTHESFDRDGNVKMTSIMLTSVIARQFVLHKPFNDSGSIFLDWPALTEDRFTFVSSTQFKMSKALYGSEVPKWPLDVEFILGFVGNSSMAGVTNFYNVGETSEPLWTQINQLVSIDKVTRKPTPLPDWFKDKYKGKGCMDQGLIIKPFNRPSLTYSMPVVVRWSDTDNYNHTNFASYVHWAINAIHAAIREEEKAKGLKSTVSADQLPSSALNGINKDIVSNGLKDVQICYLNESLEGQALNVHVWQQDNLEHKVFTSIERGEDDICQLQFEYFSSSTDEESAATNNKI</sequence>
<dbReference type="Gene3D" id="3.10.129.10">
    <property type="entry name" value="Hotdog Thioesterase"/>
    <property type="match status" value="1"/>
</dbReference>
<dbReference type="EMBL" id="CAXITT010000223">
    <property type="protein sequence ID" value="CAL1536199.1"/>
    <property type="molecule type" value="Genomic_DNA"/>
</dbReference>
<name>A0AAV2HQM4_LYMST</name>
<dbReference type="PANTHER" id="PTHR34487">
    <property type="entry name" value="ACYL-ACP THIOESTERASE"/>
    <property type="match status" value="1"/>
</dbReference>
<reference evidence="1 2" key="1">
    <citation type="submission" date="2024-04" db="EMBL/GenBank/DDBJ databases">
        <authorList>
            <consortium name="Genoscope - CEA"/>
            <person name="William W."/>
        </authorList>
    </citation>
    <scope>NUCLEOTIDE SEQUENCE [LARGE SCALE GENOMIC DNA]</scope>
</reference>
<dbReference type="SUPFAM" id="SSF54637">
    <property type="entry name" value="Thioesterase/thiol ester dehydrase-isomerase"/>
    <property type="match status" value="1"/>
</dbReference>
<gene>
    <name evidence="1" type="ORF">GSLYS_00010112001</name>
</gene>
<dbReference type="InterPro" id="IPR029069">
    <property type="entry name" value="HotDog_dom_sf"/>
</dbReference>
<evidence type="ECO:0000313" key="2">
    <source>
        <dbReference type="Proteomes" id="UP001497497"/>
    </source>
</evidence>
<organism evidence="1 2">
    <name type="scientific">Lymnaea stagnalis</name>
    <name type="common">Great pond snail</name>
    <name type="synonym">Helix stagnalis</name>
    <dbReference type="NCBI Taxonomy" id="6523"/>
    <lineage>
        <taxon>Eukaryota</taxon>
        <taxon>Metazoa</taxon>
        <taxon>Spiralia</taxon>
        <taxon>Lophotrochozoa</taxon>
        <taxon>Mollusca</taxon>
        <taxon>Gastropoda</taxon>
        <taxon>Heterobranchia</taxon>
        <taxon>Euthyneura</taxon>
        <taxon>Panpulmonata</taxon>
        <taxon>Hygrophila</taxon>
        <taxon>Lymnaeoidea</taxon>
        <taxon>Lymnaeidae</taxon>
        <taxon>Lymnaea</taxon>
    </lineage>
</organism>
<comment type="caution">
    <text evidence="1">The sequence shown here is derived from an EMBL/GenBank/DDBJ whole genome shotgun (WGS) entry which is preliminary data.</text>
</comment>
<dbReference type="Proteomes" id="UP001497497">
    <property type="component" value="Unassembled WGS sequence"/>
</dbReference>
<proteinExistence type="predicted"/>
<keyword evidence="2" id="KW-1185">Reference proteome</keyword>
<protein>
    <submittedName>
        <fullName evidence="1">Uncharacterized protein</fullName>
    </submittedName>
</protein>
<dbReference type="PANTHER" id="PTHR34487:SF1">
    <property type="entry name" value="ACYL-ACP THIOESTERASE"/>
    <property type="match status" value="1"/>
</dbReference>